<dbReference type="GO" id="GO:0016757">
    <property type="term" value="F:glycosyltransferase activity"/>
    <property type="evidence" value="ECO:0007669"/>
    <property type="project" value="UniProtKB-KW"/>
</dbReference>
<comment type="similarity">
    <text evidence="2">Belongs to the glycosyltransferase 2 family.</text>
</comment>
<protein>
    <submittedName>
        <fullName evidence="6">Glycosyltransferase</fullName>
    </submittedName>
</protein>
<dbReference type="SUPFAM" id="SSF53448">
    <property type="entry name" value="Nucleotide-diphospho-sugar transferases"/>
    <property type="match status" value="1"/>
</dbReference>
<reference evidence="6 7" key="1">
    <citation type="submission" date="2019-10" db="EMBL/GenBank/DDBJ databases">
        <title>Comparative genomics of sulfur disproportionating microorganisms.</title>
        <authorList>
            <person name="Ward L.M."/>
            <person name="Bertran E."/>
            <person name="Johnston D."/>
        </authorList>
    </citation>
    <scope>NUCLEOTIDE SEQUENCE [LARGE SCALE GENOMIC DNA]</scope>
    <source>
        <strain evidence="6 7">DSM 14055</strain>
    </source>
</reference>
<dbReference type="Gene3D" id="3.90.550.10">
    <property type="entry name" value="Spore Coat Polysaccharide Biosynthesis Protein SpsA, Chain A"/>
    <property type="match status" value="1"/>
</dbReference>
<dbReference type="InterPro" id="IPR029044">
    <property type="entry name" value="Nucleotide-diphossugar_trans"/>
</dbReference>
<evidence type="ECO:0000256" key="1">
    <source>
        <dbReference type="ARBA" id="ARBA00004776"/>
    </source>
</evidence>
<evidence type="ECO:0000259" key="5">
    <source>
        <dbReference type="Pfam" id="PF00535"/>
    </source>
</evidence>
<dbReference type="InterPro" id="IPR001173">
    <property type="entry name" value="Glyco_trans_2-like"/>
</dbReference>
<name>A0A6N7IRA7_9FIRM</name>
<evidence type="ECO:0000256" key="4">
    <source>
        <dbReference type="ARBA" id="ARBA00022679"/>
    </source>
</evidence>
<proteinExistence type="inferred from homology"/>
<dbReference type="EMBL" id="WHYR01000026">
    <property type="protein sequence ID" value="MQL52645.1"/>
    <property type="molecule type" value="Genomic_DNA"/>
</dbReference>
<keyword evidence="7" id="KW-1185">Reference proteome</keyword>
<dbReference type="PANTHER" id="PTHR43179">
    <property type="entry name" value="RHAMNOSYLTRANSFERASE WBBL"/>
    <property type="match status" value="1"/>
</dbReference>
<gene>
    <name evidence="6" type="ORF">GFC01_10300</name>
</gene>
<evidence type="ECO:0000313" key="7">
    <source>
        <dbReference type="Proteomes" id="UP000441717"/>
    </source>
</evidence>
<keyword evidence="3" id="KW-0328">Glycosyltransferase</keyword>
<comment type="caution">
    <text evidence="6">The sequence shown here is derived from an EMBL/GenBank/DDBJ whole genome shotgun (WGS) entry which is preliminary data.</text>
</comment>
<feature type="domain" description="Glycosyltransferase 2-like" evidence="5">
    <location>
        <begin position="32"/>
        <end position="150"/>
    </location>
</feature>
<evidence type="ECO:0000256" key="2">
    <source>
        <dbReference type="ARBA" id="ARBA00006739"/>
    </source>
</evidence>
<evidence type="ECO:0000313" key="6">
    <source>
        <dbReference type="EMBL" id="MQL52645.1"/>
    </source>
</evidence>
<dbReference type="PANTHER" id="PTHR43179:SF12">
    <property type="entry name" value="GALACTOFURANOSYLTRANSFERASE GLFT2"/>
    <property type="match status" value="1"/>
</dbReference>
<sequence>MFVPLLVPPQATWGSCLEITVGKGDATLSLYSIIIPCRNEGEHLRRTILSLEQARGPEQEIIVVDDGSEDGCCDFLRSVEMPAVRLVAAGKLGVAGARNAGAAAARGEVICFCDAHLEVPAGWLQSLSRPIREGAADVVCPAVADSRSPGAAGYGVTWGAGLQWQWIRSRPPGPAYVPLAPGGCLMMSRPVYEALDGFERGFCGFGFDDQEFSLKAWLFGFRVMVQPEVTVSHFFRPAHPYPVGTEEVLYNFLRMALLHFHRERLARVLEMTRGHPDFPGVMARLLAGDAPEKRRRYFQRRRYDDDWFMERFSIPF</sequence>
<dbReference type="Pfam" id="PF00535">
    <property type="entry name" value="Glycos_transf_2"/>
    <property type="match status" value="1"/>
</dbReference>
<comment type="pathway">
    <text evidence="1">Cell wall biogenesis; cell wall polysaccharide biosynthesis.</text>
</comment>
<dbReference type="AlphaFoldDB" id="A0A6N7IRA7"/>
<organism evidence="6 7">
    <name type="scientific">Desulfofundulus thermobenzoicus</name>
    <dbReference type="NCBI Taxonomy" id="29376"/>
    <lineage>
        <taxon>Bacteria</taxon>
        <taxon>Bacillati</taxon>
        <taxon>Bacillota</taxon>
        <taxon>Clostridia</taxon>
        <taxon>Eubacteriales</taxon>
        <taxon>Peptococcaceae</taxon>
        <taxon>Desulfofundulus</taxon>
    </lineage>
</organism>
<accession>A0A6N7IRA7</accession>
<evidence type="ECO:0000256" key="3">
    <source>
        <dbReference type="ARBA" id="ARBA00022676"/>
    </source>
</evidence>
<keyword evidence="4 6" id="KW-0808">Transferase</keyword>
<dbReference type="Proteomes" id="UP000441717">
    <property type="component" value="Unassembled WGS sequence"/>
</dbReference>